<keyword evidence="1" id="KW-0812">Transmembrane</keyword>
<evidence type="ECO:0000313" key="2">
    <source>
        <dbReference type="EMBL" id="KXB90076.1"/>
    </source>
</evidence>
<reference evidence="3" key="1">
    <citation type="submission" date="2016-01" db="EMBL/GenBank/DDBJ databases">
        <authorList>
            <person name="Mitreva M."/>
            <person name="Pepin K.H."/>
            <person name="Mihindukulasuriya K.A."/>
            <person name="Fulton R."/>
            <person name="Fronick C."/>
            <person name="O'Laughlin M."/>
            <person name="Miner T."/>
            <person name="Herter B."/>
            <person name="Rosa B.A."/>
            <person name="Cordes M."/>
            <person name="Tomlinson C."/>
            <person name="Wollam A."/>
            <person name="Palsikar V.B."/>
            <person name="Mardis E.R."/>
            <person name="Wilson R.K."/>
        </authorList>
    </citation>
    <scope>NUCLEOTIDE SEQUENCE [LARGE SCALE GENOMIC DNA]</scope>
    <source>
        <strain evidence="3">KA00182</strain>
    </source>
</reference>
<evidence type="ECO:0000313" key="3">
    <source>
        <dbReference type="Proteomes" id="UP000070160"/>
    </source>
</evidence>
<sequence length="42" mass="4997">MFMVLIIHFLVYLSNINETDSLIMLLYGCPFLLLLYVYIIKL</sequence>
<gene>
    <name evidence="2" type="ORF">HMPREF3182_01560</name>
</gene>
<feature type="transmembrane region" description="Helical" evidence="1">
    <location>
        <begin position="22"/>
        <end position="40"/>
    </location>
</feature>
<proteinExistence type="predicted"/>
<dbReference type="STRING" id="1588748.HMPREF3182_01560"/>
<dbReference type="EMBL" id="LSDT01000051">
    <property type="protein sequence ID" value="KXB90076.1"/>
    <property type="molecule type" value="Genomic_DNA"/>
</dbReference>
<organism evidence="2 3">
    <name type="scientific">Megasphaera hutchinsoni</name>
    <dbReference type="NCBI Taxonomy" id="1588748"/>
    <lineage>
        <taxon>Bacteria</taxon>
        <taxon>Bacillati</taxon>
        <taxon>Bacillota</taxon>
        <taxon>Negativicutes</taxon>
        <taxon>Veillonellales</taxon>
        <taxon>Veillonellaceae</taxon>
        <taxon>Megasphaera</taxon>
    </lineage>
</organism>
<keyword evidence="1" id="KW-0472">Membrane</keyword>
<protein>
    <submittedName>
        <fullName evidence="2">Uncharacterized protein</fullName>
    </submittedName>
</protein>
<accession>A0A134CD18</accession>
<comment type="caution">
    <text evidence="2">The sequence shown here is derived from an EMBL/GenBank/DDBJ whole genome shotgun (WGS) entry which is preliminary data.</text>
</comment>
<evidence type="ECO:0000256" key="1">
    <source>
        <dbReference type="SAM" id="Phobius"/>
    </source>
</evidence>
<dbReference type="AlphaFoldDB" id="A0A134CD18"/>
<name>A0A134CD18_9FIRM</name>
<keyword evidence="1" id="KW-1133">Transmembrane helix</keyword>
<keyword evidence="3" id="KW-1185">Reference proteome</keyword>
<dbReference type="Proteomes" id="UP000070160">
    <property type="component" value="Unassembled WGS sequence"/>
</dbReference>